<dbReference type="RefSeq" id="XP_016209136.1">
    <property type="nucleotide sequence ID" value="XM_016363025.1"/>
</dbReference>
<evidence type="ECO:0008006" key="4">
    <source>
        <dbReference type="Google" id="ProtNLM"/>
    </source>
</evidence>
<dbReference type="GeneID" id="27317009"/>
<feature type="compositionally biased region" description="Low complexity" evidence="1">
    <location>
        <begin position="228"/>
        <end position="238"/>
    </location>
</feature>
<evidence type="ECO:0000313" key="2">
    <source>
        <dbReference type="EMBL" id="KIV99266.1"/>
    </source>
</evidence>
<evidence type="ECO:0000313" key="3">
    <source>
        <dbReference type="Proteomes" id="UP000053259"/>
    </source>
</evidence>
<reference evidence="2 3" key="1">
    <citation type="submission" date="2015-01" db="EMBL/GenBank/DDBJ databases">
        <title>The Genome Sequence of Ochroconis gallopava CBS43764.</title>
        <authorList>
            <consortium name="The Broad Institute Genomics Platform"/>
            <person name="Cuomo C."/>
            <person name="de Hoog S."/>
            <person name="Gorbushina A."/>
            <person name="Stielow B."/>
            <person name="Teixiera M."/>
            <person name="Abouelleil A."/>
            <person name="Chapman S.B."/>
            <person name="Priest M."/>
            <person name="Young S.K."/>
            <person name="Wortman J."/>
            <person name="Nusbaum C."/>
            <person name="Birren B."/>
        </authorList>
    </citation>
    <scope>NUCLEOTIDE SEQUENCE [LARGE SCALE GENOMIC DNA]</scope>
    <source>
        <strain evidence="2 3">CBS 43764</strain>
    </source>
</reference>
<evidence type="ECO:0000256" key="1">
    <source>
        <dbReference type="SAM" id="MobiDB-lite"/>
    </source>
</evidence>
<proteinExistence type="predicted"/>
<dbReference type="AlphaFoldDB" id="A0A0D1YEV8"/>
<dbReference type="Pfam" id="PF13917">
    <property type="entry name" value="zf-CCHC_3"/>
    <property type="match status" value="1"/>
</dbReference>
<feature type="compositionally biased region" description="Basic residues" evidence="1">
    <location>
        <begin position="212"/>
        <end position="225"/>
    </location>
</feature>
<organism evidence="2 3">
    <name type="scientific">Verruconis gallopava</name>
    <dbReference type="NCBI Taxonomy" id="253628"/>
    <lineage>
        <taxon>Eukaryota</taxon>
        <taxon>Fungi</taxon>
        <taxon>Dikarya</taxon>
        <taxon>Ascomycota</taxon>
        <taxon>Pezizomycotina</taxon>
        <taxon>Dothideomycetes</taxon>
        <taxon>Pleosporomycetidae</taxon>
        <taxon>Venturiales</taxon>
        <taxon>Sympoventuriaceae</taxon>
        <taxon>Verruconis</taxon>
    </lineage>
</organism>
<dbReference type="Proteomes" id="UP000053259">
    <property type="component" value="Unassembled WGS sequence"/>
</dbReference>
<name>A0A0D1YEV8_9PEZI</name>
<feature type="compositionally biased region" description="Basic and acidic residues" evidence="1">
    <location>
        <begin position="143"/>
        <end position="154"/>
    </location>
</feature>
<feature type="compositionally biased region" description="Basic and acidic residues" evidence="1">
    <location>
        <begin position="180"/>
        <end position="201"/>
    </location>
</feature>
<dbReference type="OrthoDB" id="437973at2759"/>
<sequence length="268" mass="30460">MNRGAYRPPPTSRASASTLCQKCLKRGHYSYECKAAPQERPYIARPSRTQQLLNPKLAPKLTNEAPDDLMQKKGVADAQLAKSAAERGRKRSMSIEGDRPRKRSRSASSCSSSSVSTISTSRSRSASRNRRPSSAERMVASQHDGDDRAESSFERKRRRRPSAASHEGHGYRNTRRRRSERSPGERGRRTSRMEDDMERRSRTGTRSGSRQNGRKASRSRNRTRQSGRTYSRSPSPYRRQPRDTAPRERSLSPYSKRMAMTRALNSDV</sequence>
<feature type="compositionally biased region" description="Basic and acidic residues" evidence="1">
    <location>
        <begin position="240"/>
        <end position="250"/>
    </location>
</feature>
<dbReference type="HOGENOM" id="CLU_062858_0_0_1"/>
<dbReference type="VEuPathDB" id="FungiDB:PV09_09036"/>
<feature type="compositionally biased region" description="Low complexity" evidence="1">
    <location>
        <begin position="106"/>
        <end position="124"/>
    </location>
</feature>
<dbReference type="InParanoid" id="A0A0D1YEV8"/>
<gene>
    <name evidence="2" type="ORF">PV09_09036</name>
</gene>
<accession>A0A0D1YEV8</accession>
<dbReference type="EMBL" id="KN847580">
    <property type="protein sequence ID" value="KIV99266.1"/>
    <property type="molecule type" value="Genomic_DNA"/>
</dbReference>
<feature type="region of interest" description="Disordered" evidence="1">
    <location>
        <begin position="37"/>
        <end position="268"/>
    </location>
</feature>
<keyword evidence="3" id="KW-1185">Reference proteome</keyword>
<protein>
    <recommendedName>
        <fullName evidence="4">Zinc knuckle-domain-containing protein</fullName>
    </recommendedName>
</protein>